<feature type="compositionally biased region" description="Low complexity" evidence="4">
    <location>
        <begin position="1711"/>
        <end position="1731"/>
    </location>
</feature>
<feature type="repeat" description="RCC1" evidence="3">
    <location>
        <begin position="322"/>
        <end position="409"/>
    </location>
</feature>
<feature type="repeat" description="ANK" evidence="2">
    <location>
        <begin position="124"/>
        <end position="157"/>
    </location>
</feature>
<dbReference type="PROSITE" id="PS50012">
    <property type="entry name" value="RCC1_3"/>
    <property type="match status" value="4"/>
</dbReference>
<feature type="compositionally biased region" description="Basic and acidic residues" evidence="4">
    <location>
        <begin position="1545"/>
        <end position="1582"/>
    </location>
</feature>
<feature type="repeat" description="RCC1" evidence="3">
    <location>
        <begin position="272"/>
        <end position="321"/>
    </location>
</feature>
<dbReference type="CDD" id="cd18186">
    <property type="entry name" value="BTB_POZ_ZBTB_KLHL-like"/>
    <property type="match status" value="1"/>
</dbReference>
<feature type="compositionally biased region" description="Low complexity" evidence="4">
    <location>
        <begin position="1679"/>
        <end position="1698"/>
    </location>
</feature>
<dbReference type="RefSeq" id="XP_025363834.1">
    <property type="nucleotide sequence ID" value="XM_025505762.1"/>
</dbReference>
<feature type="compositionally biased region" description="Low complexity" evidence="4">
    <location>
        <begin position="1471"/>
        <end position="1531"/>
    </location>
</feature>
<dbReference type="InterPro" id="IPR000210">
    <property type="entry name" value="BTB/POZ_dom"/>
</dbReference>
<gene>
    <name evidence="6" type="ORF">BDZ90DRAFT_231202</name>
</gene>
<feature type="domain" description="BTB" evidence="5">
    <location>
        <begin position="746"/>
        <end position="824"/>
    </location>
</feature>
<dbReference type="Gene3D" id="1.25.40.20">
    <property type="entry name" value="Ankyrin repeat-containing domain"/>
    <property type="match status" value="1"/>
</dbReference>
<keyword evidence="2" id="KW-0040">ANK repeat</keyword>
<dbReference type="Pfam" id="PF13540">
    <property type="entry name" value="RCC1_2"/>
    <property type="match status" value="1"/>
</dbReference>
<evidence type="ECO:0000256" key="4">
    <source>
        <dbReference type="SAM" id="MobiDB-lite"/>
    </source>
</evidence>
<feature type="compositionally biased region" description="Low complexity" evidence="4">
    <location>
        <begin position="44"/>
        <end position="74"/>
    </location>
</feature>
<evidence type="ECO:0000256" key="1">
    <source>
        <dbReference type="ARBA" id="ARBA00022737"/>
    </source>
</evidence>
<dbReference type="InterPro" id="IPR000408">
    <property type="entry name" value="Reg_chr_condens"/>
</dbReference>
<feature type="compositionally biased region" description="Low complexity" evidence="4">
    <location>
        <begin position="1271"/>
        <end position="1280"/>
    </location>
</feature>
<dbReference type="InterPro" id="IPR009091">
    <property type="entry name" value="RCC1/BLIP-II"/>
</dbReference>
<evidence type="ECO:0000256" key="3">
    <source>
        <dbReference type="PROSITE-ProRule" id="PRU00235"/>
    </source>
</evidence>
<organism evidence="6 7">
    <name type="scientific">Jaminaea rosea</name>
    <dbReference type="NCBI Taxonomy" id="1569628"/>
    <lineage>
        <taxon>Eukaryota</taxon>
        <taxon>Fungi</taxon>
        <taxon>Dikarya</taxon>
        <taxon>Basidiomycota</taxon>
        <taxon>Ustilaginomycotina</taxon>
        <taxon>Exobasidiomycetes</taxon>
        <taxon>Microstromatales</taxon>
        <taxon>Microstromatales incertae sedis</taxon>
        <taxon>Jaminaea</taxon>
    </lineage>
</organism>
<dbReference type="InterPro" id="IPR011333">
    <property type="entry name" value="SKP1/BTB/POZ_sf"/>
</dbReference>
<dbReference type="PROSITE" id="PS50097">
    <property type="entry name" value="BTB"/>
    <property type="match status" value="2"/>
</dbReference>
<feature type="compositionally biased region" description="Low complexity" evidence="4">
    <location>
        <begin position="1413"/>
        <end position="1428"/>
    </location>
</feature>
<evidence type="ECO:0000313" key="7">
    <source>
        <dbReference type="Proteomes" id="UP000245884"/>
    </source>
</evidence>
<dbReference type="SUPFAM" id="SSF48403">
    <property type="entry name" value="Ankyrin repeat"/>
    <property type="match status" value="1"/>
</dbReference>
<dbReference type="OrthoDB" id="1893551at2759"/>
<dbReference type="InterPro" id="IPR036770">
    <property type="entry name" value="Ankyrin_rpt-contain_sf"/>
</dbReference>
<feature type="compositionally biased region" description="Low complexity" evidence="4">
    <location>
        <begin position="1214"/>
        <end position="1247"/>
    </location>
</feature>
<dbReference type="PROSITE" id="PS50088">
    <property type="entry name" value="ANK_REPEAT"/>
    <property type="match status" value="1"/>
</dbReference>
<feature type="repeat" description="RCC1" evidence="3">
    <location>
        <begin position="409"/>
        <end position="464"/>
    </location>
</feature>
<dbReference type="Gene3D" id="2.130.10.30">
    <property type="entry name" value="Regulator of chromosome condensation 1/beta-lactamase-inhibitor protein II"/>
    <property type="match status" value="1"/>
</dbReference>
<name>A0A316UVG5_9BASI</name>
<dbReference type="Gene3D" id="3.30.710.10">
    <property type="entry name" value="Potassium Channel Kv1.1, Chain A"/>
    <property type="match status" value="2"/>
</dbReference>
<keyword evidence="1" id="KW-0677">Repeat</keyword>
<feature type="compositionally biased region" description="Polar residues" evidence="4">
    <location>
        <begin position="1301"/>
        <end position="1322"/>
    </location>
</feature>
<dbReference type="InterPro" id="IPR051625">
    <property type="entry name" value="Signaling_Regulatory_Domain"/>
</dbReference>
<dbReference type="PANTHER" id="PTHR22872">
    <property type="entry name" value="BTK-BINDING PROTEIN-RELATED"/>
    <property type="match status" value="1"/>
</dbReference>
<protein>
    <recommendedName>
        <fullName evidence="5">BTB domain-containing protein</fullName>
    </recommendedName>
</protein>
<evidence type="ECO:0000256" key="2">
    <source>
        <dbReference type="PROSITE-ProRule" id="PRU00023"/>
    </source>
</evidence>
<feature type="repeat" description="RCC1" evidence="3">
    <location>
        <begin position="183"/>
        <end position="238"/>
    </location>
</feature>
<reference evidence="6 7" key="1">
    <citation type="journal article" date="2018" name="Mol. Biol. Evol.">
        <title>Broad Genomic Sampling Reveals a Smut Pathogenic Ancestry of the Fungal Clade Ustilaginomycotina.</title>
        <authorList>
            <person name="Kijpornyongpan T."/>
            <person name="Mondo S.J."/>
            <person name="Barry K."/>
            <person name="Sandor L."/>
            <person name="Lee J."/>
            <person name="Lipzen A."/>
            <person name="Pangilinan J."/>
            <person name="LaButti K."/>
            <person name="Hainaut M."/>
            <person name="Henrissat B."/>
            <person name="Grigoriev I.V."/>
            <person name="Spatafora J.W."/>
            <person name="Aime M.C."/>
        </authorList>
    </citation>
    <scope>NUCLEOTIDE SEQUENCE [LARGE SCALE GENOMIC DNA]</scope>
    <source>
        <strain evidence="6 7">MCA 5214</strain>
    </source>
</reference>
<dbReference type="Pfam" id="PF12796">
    <property type="entry name" value="Ank_2"/>
    <property type="match status" value="1"/>
</dbReference>
<keyword evidence="7" id="KW-1185">Reference proteome</keyword>
<dbReference type="EMBL" id="KZ819664">
    <property type="protein sequence ID" value="PWN29222.1"/>
    <property type="molecule type" value="Genomic_DNA"/>
</dbReference>
<dbReference type="GeneID" id="37027585"/>
<evidence type="ECO:0000313" key="6">
    <source>
        <dbReference type="EMBL" id="PWN29222.1"/>
    </source>
</evidence>
<dbReference type="SMART" id="SM00225">
    <property type="entry name" value="BTB"/>
    <property type="match status" value="2"/>
</dbReference>
<feature type="compositionally biased region" description="Polar residues" evidence="4">
    <location>
        <begin position="1396"/>
        <end position="1407"/>
    </location>
</feature>
<dbReference type="InterPro" id="IPR002110">
    <property type="entry name" value="Ankyrin_rpt"/>
</dbReference>
<feature type="region of interest" description="Disordered" evidence="4">
    <location>
        <begin position="42"/>
        <end position="81"/>
    </location>
</feature>
<dbReference type="PANTHER" id="PTHR22872:SF2">
    <property type="entry name" value="INHIBITOR OF BRUTON TYROSINE KINASE"/>
    <property type="match status" value="1"/>
</dbReference>
<feature type="domain" description="BTB" evidence="5">
    <location>
        <begin position="904"/>
        <end position="970"/>
    </location>
</feature>
<dbReference type="Proteomes" id="UP000245884">
    <property type="component" value="Unassembled WGS sequence"/>
</dbReference>
<evidence type="ECO:0000259" key="5">
    <source>
        <dbReference type="PROSITE" id="PS50097"/>
    </source>
</evidence>
<feature type="region of interest" description="Disordered" evidence="4">
    <location>
        <begin position="1113"/>
        <end position="1165"/>
    </location>
</feature>
<sequence length="1739" mass="182971">MAPSHTSGASGVPTLIDCWHVRDLQRFRAVLKGGPAAAGLVTGSSSHSYSKSPSHSAGGASWGSLGNSSNGLGPAAPGEVNRKDHLGRTALHHIASSEEGVSIDFLHALLSHPSCNPNAQDGESGWTALHRALYLGNLNHALTLLRHPNIDVRIKDFENLTPFDLYNSTVAGTNPPLDGNVKGDLYLWGSNRNYTLGLGDADDRSWPDLVTLKRQQVGSAAIVSTSDSDDEDANVASNRSLAAGRRFDRVKVRDIQMSRMHTVVVTEEKGGGNVWVAGIGTAGRLGRAASPQTTLTPLPDFKERAISVAVGPDHTLIVTASGAVYSFGSNKFGVLGYTLEEGQGMVASSGGSSTGSAAASATFGGHPPAASNKSYDIQMTPRKLVGPLKKESVVGVAASKLHSVAFTEDALFTWGSNTGQLGYDKVATPLQVLPRRVTSLTAGQATGIRQVTCTDHATALLLNTYDVLVFHGDMSFRVTFPMARFNEKMSAGVFRPPQAQPKPSIAKLTSSGSTFAALSDYGDLFTFTLEHPSEYNKGSATPTSGGGAKRVPAPEPQLVWSVRKKFTAVRDVAIGLDGSIILSTSSGHVFVRSRRTASEAKSSSKSGSARAFKFAQIPMLQRVVRVATNESGGFAAIRSQAPIREIKVKGRTLQEDLLESLPHLKTRGTGGEQKLISADVGALTQAVSRDDEAESDEESDVGDTTIQRHTGIALLITEAAKRWDRDETGQAQPHFGAANLVPPPGTDMFLIAGGKYLPAHRAILSARIPRLSSFLDNPPTKGAGGAPNGVVVKKVSDSVVTLTLPSCSFHTGLFLLHYLYTDDLPAVWTSSVGLRVEKQFAQAKINRNTVHAQLKELASVLALPALTPVLNSPVPRSPTPTLREDMASFFKGAVTVDIEASPLHDVELLLSDRTVPAHSVLLRRSPFFTALLHPDWTSTRWSLSGVLTIDMGNIRWETMAILLSHIYADKGLEAFTGKEHERTQDDWFDFVTEVLAGSNELLLDRLKLAASSLLRARMAPQNIGALLSIADMYHAVPLKEASLLYCAQNLEGLLEGGMLDELEHKMIRELSAYMKARQDDKTHRTRRTEQLSELLVKHHEFFEGLDVPPPSLNLVSHRVGKRPPRSTPLEPYVDGQRKSGKAGKGKASSRASPPPVSPSLAATLAGGSGNDSALFDMDEDSFEGLDGSSLGAMANLSLGQRGGSGAAWTTVRRQPSNAAESSSAQQRSASSSTSAAAGGTTPSPSAGLGQDLRSIMAAEQARSHPLRRMLSASASASQQQTPEGSMPPSGAATPVRPRTANRPSVSAAGEQSPSLGPATNSADEPPPLVSPLNVSTKLSQRDRKKAAMLAAAQAQQVQASSSPSPAADSSSQSPAPAWGKASSSSTDSSARPVWQMNKTGSSVNATVESADVSGTSPIPSTPSRPTASGYSRPSLMGSAGRGVSSFDLGGSARRQPLTSTPSRDPFPTPGSAASPSSFLTSPPPSASGSHSPHRSTSPLPSTSPSSSSLSFAQIQAQQQHASALALSSAAADIANKKKSFAQIQAEERAREEERRKEEKERVEFERWFEEETRRQRAEEKKAQVPKGPKAGGKGRKGGGAQAAAGEDGSASTRKKGGGDGRRASSAAPVAGEQSGSNGAQSGRGKKKGPGTPQGQTDAASVEAPSATDEPSQPPRGPRRQQQQQQQQQRKPSQPNSKQANGSGGIGQSRGPVAAPAATSAPSAASLSAKAPEFVFKPAS</sequence>
<feature type="compositionally biased region" description="Low complexity" evidence="4">
    <location>
        <begin position="1347"/>
        <end position="1389"/>
    </location>
</feature>
<feature type="region of interest" description="Disordered" evidence="4">
    <location>
        <begin position="1201"/>
        <end position="1739"/>
    </location>
</feature>
<dbReference type="STRING" id="1569628.A0A316UVG5"/>
<accession>A0A316UVG5</accession>
<dbReference type="SUPFAM" id="SSF54695">
    <property type="entry name" value="POZ domain"/>
    <property type="match status" value="2"/>
</dbReference>
<dbReference type="SUPFAM" id="SSF50985">
    <property type="entry name" value="RCC1/BLIP-II"/>
    <property type="match status" value="1"/>
</dbReference>
<proteinExistence type="predicted"/>
<dbReference type="SMART" id="SM00248">
    <property type="entry name" value="ANK"/>
    <property type="match status" value="2"/>
</dbReference>